<keyword evidence="4 9" id="KW-0902">Two-component regulatory system</keyword>
<dbReference type="GO" id="GO:0003677">
    <property type="term" value="F:DNA binding"/>
    <property type="evidence" value="ECO:0007669"/>
    <property type="project" value="UniProtKB-KW"/>
</dbReference>
<proteinExistence type="predicted"/>
<name>A0A451EPE6_9GAMM</name>
<reference evidence="13" key="1">
    <citation type="submission" date="2018-06" db="EMBL/GenBank/DDBJ databases">
        <title>Complete genome of Pseudomonas insecticola strain QZS01.</title>
        <authorList>
            <person name="Wang J."/>
            <person name="Su Q."/>
        </authorList>
    </citation>
    <scope>NUCLEOTIDE SEQUENCE [LARGE SCALE GENOMIC DNA]</scope>
    <source>
        <strain evidence="13">QZS01</strain>
    </source>
</reference>
<evidence type="ECO:0000313" key="12">
    <source>
        <dbReference type="EMBL" id="AZS51672.1"/>
    </source>
</evidence>
<evidence type="ECO:0000256" key="10">
    <source>
        <dbReference type="PROSITE-ProRule" id="PRU00169"/>
    </source>
</evidence>
<evidence type="ECO:0000313" key="13">
    <source>
        <dbReference type="Proteomes" id="UP000273143"/>
    </source>
</evidence>
<dbReference type="PANTHER" id="PTHR45526:SF1">
    <property type="entry name" value="TRANSCRIPTIONAL REGULATORY PROTEIN DCUR-RELATED"/>
    <property type="match status" value="1"/>
</dbReference>
<dbReference type="PIRSF" id="PIRSF006171">
    <property type="entry name" value="RR_citrat_malat"/>
    <property type="match status" value="1"/>
</dbReference>
<evidence type="ECO:0000256" key="7">
    <source>
        <dbReference type="ARBA" id="ARBA00023159"/>
    </source>
</evidence>
<sequence>MTLPIDILIVEDEPILAGVHAEIIGQIPAFKAVAIASSLQEAKQLIPKLKPQLILLDNYLPDGKGIDLFQNIITLNLGCHVIFITAASDMQTCSDAIRLGAFDYIIKPISYERLKYSLSKFESFIKTQKNTTYLSQQKIDELFNLQRKDFRDKNKTKGIEEITLQSVQNLFITNPKKLYSAETVAIELGMSKTTVRRYLEYCIKIKFLTIQVSYGNVGRPERFYIKE</sequence>
<dbReference type="KEGG" id="emo:DM558_13225"/>
<dbReference type="EMBL" id="CP029822">
    <property type="protein sequence ID" value="AZS51672.1"/>
    <property type="molecule type" value="Genomic_DNA"/>
</dbReference>
<accession>A0A451EPE6</accession>
<dbReference type="RefSeq" id="WP_127164403.1">
    <property type="nucleotide sequence ID" value="NZ_CP029822.1"/>
</dbReference>
<dbReference type="InterPro" id="IPR001789">
    <property type="entry name" value="Sig_transdc_resp-reg_receiver"/>
</dbReference>
<dbReference type="PANTHER" id="PTHR45526">
    <property type="entry name" value="TRANSCRIPTIONAL REGULATORY PROTEIN DPIA"/>
    <property type="match status" value="1"/>
</dbReference>
<evidence type="ECO:0000256" key="9">
    <source>
        <dbReference type="PIRNR" id="PIRNR006171"/>
    </source>
</evidence>
<evidence type="ECO:0000256" key="6">
    <source>
        <dbReference type="ARBA" id="ARBA00023125"/>
    </source>
</evidence>
<dbReference type="InterPro" id="IPR048714">
    <property type="entry name" value="DpiA-like_HTH"/>
</dbReference>
<dbReference type="PROSITE" id="PS50110">
    <property type="entry name" value="RESPONSE_REGULATORY"/>
    <property type="match status" value="1"/>
</dbReference>
<feature type="modified residue" description="4-aspartylphosphate" evidence="10">
    <location>
        <position position="57"/>
    </location>
</feature>
<dbReference type="SMART" id="SM00448">
    <property type="entry name" value="REC"/>
    <property type="match status" value="1"/>
</dbReference>
<evidence type="ECO:0000256" key="1">
    <source>
        <dbReference type="ARBA" id="ARBA00004496"/>
    </source>
</evidence>
<dbReference type="CDD" id="cd19925">
    <property type="entry name" value="REC_citrate_TCS"/>
    <property type="match status" value="1"/>
</dbReference>
<evidence type="ECO:0000256" key="5">
    <source>
        <dbReference type="ARBA" id="ARBA00023015"/>
    </source>
</evidence>
<dbReference type="GO" id="GO:0000156">
    <property type="term" value="F:phosphorelay response regulator activity"/>
    <property type="evidence" value="ECO:0007669"/>
    <property type="project" value="TreeGrafter"/>
</dbReference>
<evidence type="ECO:0000256" key="8">
    <source>
        <dbReference type="ARBA" id="ARBA00023163"/>
    </source>
</evidence>
<dbReference type="SUPFAM" id="SSF52172">
    <property type="entry name" value="CheY-like"/>
    <property type="match status" value="1"/>
</dbReference>
<evidence type="ECO:0000259" key="11">
    <source>
        <dbReference type="PROSITE" id="PS50110"/>
    </source>
</evidence>
<gene>
    <name evidence="12" type="ORF">DM558_13225</name>
</gene>
<protein>
    <recommendedName>
        <fullName evidence="9">Transcriptional regulatory protein</fullName>
    </recommendedName>
</protein>
<keyword evidence="7 9" id="KW-0010">Activator</keyword>
<dbReference type="InterPro" id="IPR011006">
    <property type="entry name" value="CheY-like_superfamily"/>
</dbReference>
<dbReference type="InterPro" id="IPR051271">
    <property type="entry name" value="2C-system_Tx_regulators"/>
</dbReference>
<keyword evidence="13" id="KW-1185">Reference proteome</keyword>
<dbReference type="Pfam" id="PF00072">
    <property type="entry name" value="Response_reg"/>
    <property type="match status" value="1"/>
</dbReference>
<feature type="domain" description="Response regulatory" evidence="11">
    <location>
        <begin position="6"/>
        <end position="122"/>
    </location>
</feature>
<dbReference type="GO" id="GO:0003700">
    <property type="term" value="F:DNA-binding transcription factor activity"/>
    <property type="evidence" value="ECO:0007669"/>
    <property type="project" value="InterPro"/>
</dbReference>
<keyword evidence="8 9" id="KW-0804">Transcription</keyword>
<keyword evidence="3 10" id="KW-0597">Phosphoprotein</keyword>
<dbReference type="Gene3D" id="3.40.50.2300">
    <property type="match status" value="1"/>
</dbReference>
<keyword evidence="2 9" id="KW-0963">Cytoplasm</keyword>
<evidence type="ECO:0000256" key="3">
    <source>
        <dbReference type="ARBA" id="ARBA00022553"/>
    </source>
</evidence>
<evidence type="ECO:0000256" key="4">
    <source>
        <dbReference type="ARBA" id="ARBA00023012"/>
    </source>
</evidence>
<comment type="subcellular location">
    <subcellularLocation>
        <location evidence="1 9">Cytoplasm</location>
    </subcellularLocation>
</comment>
<keyword evidence="6 9" id="KW-0238">DNA-binding</keyword>
<dbReference type="AlphaFoldDB" id="A0A451EPE6"/>
<dbReference type="Pfam" id="PF20714">
    <property type="entry name" value="HTH_64"/>
    <property type="match status" value="1"/>
</dbReference>
<keyword evidence="5 9" id="KW-0805">Transcription regulation</keyword>
<evidence type="ECO:0000256" key="2">
    <source>
        <dbReference type="ARBA" id="ARBA00022490"/>
    </source>
</evidence>
<dbReference type="GO" id="GO:0005737">
    <property type="term" value="C:cytoplasm"/>
    <property type="evidence" value="ECO:0007669"/>
    <property type="project" value="UniProtKB-SubCell"/>
</dbReference>
<organism evidence="12 13">
    <name type="scientific">Entomomonas moraniae</name>
    <dbReference type="NCBI Taxonomy" id="2213226"/>
    <lineage>
        <taxon>Bacteria</taxon>
        <taxon>Pseudomonadati</taxon>
        <taxon>Pseudomonadota</taxon>
        <taxon>Gammaproteobacteria</taxon>
        <taxon>Pseudomonadales</taxon>
        <taxon>Pseudomonadaceae</taxon>
        <taxon>Entomomonas</taxon>
    </lineage>
</organism>
<dbReference type="InterPro" id="IPR024187">
    <property type="entry name" value="Sig_transdc_resp-reg_cit/mal"/>
</dbReference>
<dbReference type="Proteomes" id="UP000273143">
    <property type="component" value="Chromosome"/>
</dbReference>